<dbReference type="EMBL" id="JBHTLU010000013">
    <property type="protein sequence ID" value="MFD1220806.1"/>
    <property type="molecule type" value="Genomic_DNA"/>
</dbReference>
<keyword evidence="8" id="KW-1185">Reference proteome</keyword>
<evidence type="ECO:0000256" key="5">
    <source>
        <dbReference type="PROSITE-ProRule" id="PRU00169"/>
    </source>
</evidence>
<dbReference type="SUPFAM" id="SSF46894">
    <property type="entry name" value="C-terminal effector domain of the bipartite response regulators"/>
    <property type="match status" value="1"/>
</dbReference>
<feature type="domain" description="Response regulatory" evidence="6">
    <location>
        <begin position="2"/>
        <end position="117"/>
    </location>
</feature>
<sequence length="380" mass="44224">MRAILVDDERLSLQYLKKMLECDVGTVEVVGAYSDPYQVLENARMLQPDAAFLDIHMPEIDGLRLGAQLQKSVPGIQLVFVTGYEHCALEAFELHALDYIMKPVRLERLKQTVSRLKEREAGDQERFSEPEPPVLCCFNKLRYQWPGQAPKTIEWRNDKAEELFAYLLHHRNRVAGTSELIQLLWPELEPSRAAQQLYIMLDHVREALRSSPLDGVTLTCGDSEGGCMLSIGNVRLETEEWERKLKQLGDLTVQSLADYEDVLKRYAGHYHANPDYVWARQERERLKRLWLEHAGRLSRYYVEQGDIRKAVRVQQRIQQLLPDDAASYFSLMKLYDTLGFAGSVEVQYWMLTSKKMVMDAALQRSVTEWYNRWRLRSLLQ</sequence>
<evidence type="ECO:0000256" key="3">
    <source>
        <dbReference type="ARBA" id="ARBA00023125"/>
    </source>
</evidence>
<dbReference type="SMART" id="SM00448">
    <property type="entry name" value="REC"/>
    <property type="match status" value="1"/>
</dbReference>
<dbReference type="PROSITE" id="PS50110">
    <property type="entry name" value="RESPONSE_REGULATORY"/>
    <property type="match status" value="1"/>
</dbReference>
<dbReference type="RefSeq" id="WP_345587361.1">
    <property type="nucleotide sequence ID" value="NZ_BAABJG010000006.1"/>
</dbReference>
<name>A0ABW3UJP1_9BACL</name>
<dbReference type="Proteomes" id="UP001597180">
    <property type="component" value="Unassembled WGS sequence"/>
</dbReference>
<dbReference type="InterPro" id="IPR036388">
    <property type="entry name" value="WH-like_DNA-bd_sf"/>
</dbReference>
<dbReference type="Gene3D" id="3.40.50.2300">
    <property type="match status" value="1"/>
</dbReference>
<protein>
    <submittedName>
        <fullName evidence="7">Response regulator</fullName>
    </submittedName>
</protein>
<dbReference type="Pfam" id="PF00072">
    <property type="entry name" value="Response_reg"/>
    <property type="match status" value="1"/>
</dbReference>
<gene>
    <name evidence="7" type="ORF">ACFQ4B_11785</name>
</gene>
<keyword evidence="4" id="KW-0804">Transcription</keyword>
<evidence type="ECO:0000256" key="4">
    <source>
        <dbReference type="ARBA" id="ARBA00023163"/>
    </source>
</evidence>
<keyword evidence="1" id="KW-0902">Two-component regulatory system</keyword>
<keyword evidence="5" id="KW-0597">Phosphoprotein</keyword>
<dbReference type="SUPFAM" id="SSF48452">
    <property type="entry name" value="TPR-like"/>
    <property type="match status" value="1"/>
</dbReference>
<keyword evidence="3" id="KW-0238">DNA-binding</keyword>
<accession>A0ABW3UJP1</accession>
<proteinExistence type="predicted"/>
<evidence type="ECO:0000259" key="6">
    <source>
        <dbReference type="PROSITE" id="PS50110"/>
    </source>
</evidence>
<dbReference type="SUPFAM" id="SSF52172">
    <property type="entry name" value="CheY-like"/>
    <property type="match status" value="1"/>
</dbReference>
<reference evidence="8" key="1">
    <citation type="journal article" date="2019" name="Int. J. Syst. Evol. Microbiol.">
        <title>The Global Catalogue of Microorganisms (GCM) 10K type strain sequencing project: providing services to taxonomists for standard genome sequencing and annotation.</title>
        <authorList>
            <consortium name="The Broad Institute Genomics Platform"/>
            <consortium name="The Broad Institute Genome Sequencing Center for Infectious Disease"/>
            <person name="Wu L."/>
            <person name="Ma J."/>
        </authorList>
    </citation>
    <scope>NUCLEOTIDE SEQUENCE [LARGE SCALE GENOMIC DNA]</scope>
    <source>
        <strain evidence="8">CCUG 53270</strain>
    </source>
</reference>
<comment type="caution">
    <text evidence="7">The sequence shown here is derived from an EMBL/GenBank/DDBJ whole genome shotgun (WGS) entry which is preliminary data.</text>
</comment>
<dbReference type="InterPro" id="IPR011006">
    <property type="entry name" value="CheY-like_superfamily"/>
</dbReference>
<evidence type="ECO:0000313" key="7">
    <source>
        <dbReference type="EMBL" id="MFD1220806.1"/>
    </source>
</evidence>
<evidence type="ECO:0000313" key="8">
    <source>
        <dbReference type="Proteomes" id="UP001597180"/>
    </source>
</evidence>
<dbReference type="Gene3D" id="1.10.10.10">
    <property type="entry name" value="Winged helix-like DNA-binding domain superfamily/Winged helix DNA-binding domain"/>
    <property type="match status" value="1"/>
</dbReference>
<feature type="modified residue" description="4-aspartylphosphate" evidence="5">
    <location>
        <position position="54"/>
    </location>
</feature>
<dbReference type="InterPro" id="IPR001789">
    <property type="entry name" value="Sig_transdc_resp-reg_receiver"/>
</dbReference>
<organism evidence="7 8">
    <name type="scientific">Paenibacillus vulneris</name>
    <dbReference type="NCBI Taxonomy" id="1133364"/>
    <lineage>
        <taxon>Bacteria</taxon>
        <taxon>Bacillati</taxon>
        <taxon>Bacillota</taxon>
        <taxon>Bacilli</taxon>
        <taxon>Bacillales</taxon>
        <taxon>Paenibacillaceae</taxon>
        <taxon>Paenibacillus</taxon>
    </lineage>
</organism>
<dbReference type="PANTHER" id="PTHR35807:SF2">
    <property type="entry name" value="TRANSCRIPTIONAL ACTIVATOR DOMAIN"/>
    <property type="match status" value="1"/>
</dbReference>
<keyword evidence="2" id="KW-0805">Transcription regulation</keyword>
<dbReference type="PANTHER" id="PTHR35807">
    <property type="entry name" value="TRANSCRIPTIONAL REGULATOR REDD-RELATED"/>
    <property type="match status" value="1"/>
</dbReference>
<dbReference type="Gene3D" id="1.25.40.10">
    <property type="entry name" value="Tetratricopeptide repeat domain"/>
    <property type="match status" value="1"/>
</dbReference>
<dbReference type="InterPro" id="IPR011990">
    <property type="entry name" value="TPR-like_helical_dom_sf"/>
</dbReference>
<evidence type="ECO:0000256" key="2">
    <source>
        <dbReference type="ARBA" id="ARBA00023015"/>
    </source>
</evidence>
<dbReference type="InterPro" id="IPR016032">
    <property type="entry name" value="Sig_transdc_resp-reg_C-effctor"/>
</dbReference>
<dbReference type="InterPro" id="IPR051677">
    <property type="entry name" value="AfsR-DnrI-RedD_regulator"/>
</dbReference>
<evidence type="ECO:0000256" key="1">
    <source>
        <dbReference type="ARBA" id="ARBA00023012"/>
    </source>
</evidence>